<dbReference type="GO" id="GO:0016811">
    <property type="term" value="F:hydrolase activity, acting on carbon-nitrogen (but not peptide) bonds, in linear amides"/>
    <property type="evidence" value="ECO:0007669"/>
    <property type="project" value="TreeGrafter"/>
</dbReference>
<dbReference type="InterPro" id="IPR024078">
    <property type="entry name" value="LmbE-like_dom_sf"/>
</dbReference>
<keyword evidence="2" id="KW-1185">Reference proteome</keyword>
<dbReference type="AlphaFoldDB" id="A0A6M1TBM3"/>
<dbReference type="PANTHER" id="PTHR12993">
    <property type="entry name" value="N-ACETYLGLUCOSAMINYL-PHOSPHATIDYLINOSITOL DE-N-ACETYLASE-RELATED"/>
    <property type="match status" value="1"/>
</dbReference>
<dbReference type="InterPro" id="IPR003737">
    <property type="entry name" value="GlcNAc_PI_deacetylase-related"/>
</dbReference>
<dbReference type="Pfam" id="PF02585">
    <property type="entry name" value="PIG-L"/>
    <property type="match status" value="1"/>
</dbReference>
<dbReference type="SUPFAM" id="SSF102588">
    <property type="entry name" value="LmbE-like"/>
    <property type="match status" value="1"/>
</dbReference>
<dbReference type="Gene3D" id="3.40.50.10320">
    <property type="entry name" value="LmbE-like"/>
    <property type="match status" value="1"/>
</dbReference>
<dbReference type="Proteomes" id="UP000479132">
    <property type="component" value="Unassembled WGS sequence"/>
</dbReference>
<proteinExistence type="predicted"/>
<accession>A0A6M1TBM3</accession>
<evidence type="ECO:0008006" key="3">
    <source>
        <dbReference type="Google" id="ProtNLM"/>
    </source>
</evidence>
<evidence type="ECO:0000313" key="1">
    <source>
        <dbReference type="EMBL" id="NGP88324.1"/>
    </source>
</evidence>
<dbReference type="PANTHER" id="PTHR12993:SF11">
    <property type="entry name" value="N-ACETYLGLUCOSAMINYL-PHOSPHATIDYLINOSITOL DE-N-ACETYLASE"/>
    <property type="match status" value="1"/>
</dbReference>
<dbReference type="RefSeq" id="WP_165267947.1">
    <property type="nucleotide sequence ID" value="NZ_JAALLS010000009.1"/>
</dbReference>
<name>A0A6M1TBM3_9BACT</name>
<sequence length="213" mass="24564">MSKSVLAVSVHPDDETLGAGGTLLKHLDQGDDIYWLLLSSGNEYQEQVIEEVAEEFQFKQYFNLEFEDTKLDDISKNQLIPQIASVFNKVEPNILYIPNRSDVHSDHRAAFESIIPATKNFRFPFIEKIMMCEVLSETEFAPALPENYFNPTVFTDISEYFERKIEIVKLFESEILSENQPRSISSVTAHNRYRGSRIGVKYAEAFQLLLEIR</sequence>
<protein>
    <recommendedName>
        <fullName evidence="3">PIG-L family deacetylase</fullName>
    </recommendedName>
</protein>
<organism evidence="1 2">
    <name type="scientific">Fodinibius halophilus</name>
    <dbReference type="NCBI Taxonomy" id="1736908"/>
    <lineage>
        <taxon>Bacteria</taxon>
        <taxon>Pseudomonadati</taxon>
        <taxon>Balneolota</taxon>
        <taxon>Balneolia</taxon>
        <taxon>Balneolales</taxon>
        <taxon>Balneolaceae</taxon>
        <taxon>Fodinibius</taxon>
    </lineage>
</organism>
<comment type="caution">
    <text evidence="1">The sequence shown here is derived from an EMBL/GenBank/DDBJ whole genome shotgun (WGS) entry which is preliminary data.</text>
</comment>
<evidence type="ECO:0000313" key="2">
    <source>
        <dbReference type="Proteomes" id="UP000479132"/>
    </source>
</evidence>
<gene>
    <name evidence="1" type="ORF">G3569_08145</name>
</gene>
<reference evidence="1 2" key="1">
    <citation type="submission" date="2020-02" db="EMBL/GenBank/DDBJ databases">
        <title>Aliifodinibius halophilus 2W32, complete genome.</title>
        <authorList>
            <person name="Li Y."/>
            <person name="Wu S."/>
        </authorList>
    </citation>
    <scope>NUCLEOTIDE SEQUENCE [LARGE SCALE GENOMIC DNA]</scope>
    <source>
        <strain evidence="1 2">2W32</strain>
    </source>
</reference>
<dbReference type="EMBL" id="JAALLS010000009">
    <property type="protein sequence ID" value="NGP88324.1"/>
    <property type="molecule type" value="Genomic_DNA"/>
</dbReference>